<gene>
    <name evidence="1" type="ordered locus">PB2503_05522</name>
</gene>
<reference evidence="1 2" key="2">
    <citation type="journal article" date="2011" name="J. Bacteriol.">
        <title>Complete genome sequence of strain HTCC2503T of Parvularcula bermudensis, the type species of the order "Parvularculales" in the class Alphaproteobacteria.</title>
        <authorList>
            <person name="Oh H.M."/>
            <person name="Kang I."/>
            <person name="Vergin K.L."/>
            <person name="Kang D."/>
            <person name="Rhee K.H."/>
            <person name="Giovannoni S.J."/>
            <person name="Cho J.C."/>
        </authorList>
    </citation>
    <scope>NUCLEOTIDE SEQUENCE [LARGE SCALE GENOMIC DNA]</scope>
    <source>
        <strain evidence="2">ATCC BAA-594 / HTCC2503 / KCTC 12087</strain>
    </source>
</reference>
<organism evidence="1 2">
    <name type="scientific">Parvularcula bermudensis (strain ATCC BAA-594 / HTCC2503 / KCTC 12087)</name>
    <dbReference type="NCBI Taxonomy" id="314260"/>
    <lineage>
        <taxon>Bacteria</taxon>
        <taxon>Pseudomonadati</taxon>
        <taxon>Pseudomonadota</taxon>
        <taxon>Alphaproteobacteria</taxon>
        <taxon>Parvularculales</taxon>
        <taxon>Parvularculaceae</taxon>
        <taxon>Parvularcula</taxon>
    </lineage>
</organism>
<dbReference type="GO" id="GO:0006508">
    <property type="term" value="P:proteolysis"/>
    <property type="evidence" value="ECO:0007669"/>
    <property type="project" value="UniProtKB-KW"/>
</dbReference>
<keyword evidence="1" id="KW-0645">Protease</keyword>
<keyword evidence="2" id="KW-1185">Reference proteome</keyword>
<protein>
    <submittedName>
        <fullName evidence="1">ATP-dependent protease peptidase subunit</fullName>
    </submittedName>
</protein>
<dbReference type="AlphaFoldDB" id="E0TGD4"/>
<accession>E0TGD4</accession>
<reference evidence="2" key="1">
    <citation type="submission" date="2010-08" db="EMBL/GenBank/DDBJ databases">
        <title>Genome sequence of Parvularcula bermudensis HTCC2503.</title>
        <authorList>
            <person name="Kang D.-M."/>
            <person name="Oh H.-M."/>
            <person name="Cho J.-C."/>
        </authorList>
    </citation>
    <scope>NUCLEOTIDE SEQUENCE [LARGE SCALE GENOMIC DNA]</scope>
    <source>
        <strain evidence="2">ATCC BAA-594 / HTCC2503 / KCTC 12087</strain>
    </source>
</reference>
<dbReference type="HOGENOM" id="CLU_2143422_0_0_5"/>
<dbReference type="STRING" id="314260.PB2503_05522"/>
<name>E0TGD4_PARBH</name>
<dbReference type="RefSeq" id="WP_013300151.1">
    <property type="nucleotide sequence ID" value="NC_014414.1"/>
</dbReference>
<proteinExistence type="predicted"/>
<evidence type="ECO:0000313" key="1">
    <source>
        <dbReference type="EMBL" id="ADM09177.1"/>
    </source>
</evidence>
<evidence type="ECO:0000313" key="2">
    <source>
        <dbReference type="Proteomes" id="UP000001302"/>
    </source>
</evidence>
<dbReference type="KEGG" id="pbr:PB2503_05522"/>
<dbReference type="EMBL" id="CP002156">
    <property type="protein sequence ID" value="ADM09177.1"/>
    <property type="molecule type" value="Genomic_DNA"/>
</dbReference>
<sequence>MRRFAILISFVCLASCGGPQGQFERGCQTLVKRDRDATAAQRDAFCTCLREETASLTPAEKRAYGRLMAEAETGQILRERLGEMSEEGELTASGVKTFLSAAKSCTLSFALR</sequence>
<dbReference type="Proteomes" id="UP000001302">
    <property type="component" value="Chromosome"/>
</dbReference>
<keyword evidence="1" id="KW-0378">Hydrolase</keyword>
<dbReference type="GO" id="GO:0008233">
    <property type="term" value="F:peptidase activity"/>
    <property type="evidence" value="ECO:0007669"/>
    <property type="project" value="UniProtKB-KW"/>
</dbReference>